<feature type="transmembrane region" description="Helical" evidence="6">
    <location>
        <begin position="54"/>
        <end position="74"/>
    </location>
</feature>
<dbReference type="PANTHER" id="PTHR30482">
    <property type="entry name" value="HIGH-AFFINITY BRANCHED-CHAIN AMINO ACID TRANSPORT SYSTEM PERMEASE"/>
    <property type="match status" value="1"/>
</dbReference>
<keyword evidence="3 6" id="KW-0812">Transmembrane</keyword>
<keyword evidence="8" id="KW-1185">Reference proteome</keyword>
<sequence length="322" mass="33585">MKAVVLIAVLALAYVGVPLVFGGNAYILGLIVAALTIAGVSVAWALLGNLGGMVSFGHAAFFGVGSYVSAVLAMKLGVPVFAAMVLGGVGAAVASVATMPALRLKGPYFALAMLAYAHIFQILATEMTPVTGGAGGLLSIPRFPTVMGVEFGEKTGGYLIVLTIVVLAALAYDAIRRSAWGLALKAMHDTEQATRVVGVPSTHLKAAMLVLSAFITGVVGAFNAHFISFLQPDYAFASTWTVLPIAAAIFGGYRTVWGPVVGSLAIYLLDQLVFKELMPHGHQLVLGALLCVMILFSPGGLMPLLVRRRRRKKEGVQAHAHA</sequence>
<keyword evidence="5 6" id="KW-0472">Membrane</keyword>
<feature type="transmembrane region" description="Helical" evidence="6">
    <location>
        <begin position="25"/>
        <end position="47"/>
    </location>
</feature>
<dbReference type="InterPro" id="IPR001851">
    <property type="entry name" value="ABC_transp_permease"/>
</dbReference>
<evidence type="ECO:0000256" key="1">
    <source>
        <dbReference type="ARBA" id="ARBA00004651"/>
    </source>
</evidence>
<name>A0A2S2CK62_9PROT</name>
<gene>
    <name evidence="7" type="ORF">DEW08_00365</name>
</gene>
<feature type="transmembrane region" description="Helical" evidence="6">
    <location>
        <begin position="284"/>
        <end position="306"/>
    </location>
</feature>
<dbReference type="KEGG" id="azz:DEW08_00365"/>
<feature type="transmembrane region" description="Helical" evidence="6">
    <location>
        <begin position="234"/>
        <end position="253"/>
    </location>
</feature>
<accession>A0A2S2CK62</accession>
<evidence type="ECO:0000256" key="2">
    <source>
        <dbReference type="ARBA" id="ARBA00022475"/>
    </source>
</evidence>
<feature type="transmembrane region" description="Helical" evidence="6">
    <location>
        <begin position="80"/>
        <end position="99"/>
    </location>
</feature>
<dbReference type="RefSeq" id="WP_109323576.1">
    <property type="nucleotide sequence ID" value="NZ_CP029352.1"/>
</dbReference>
<protein>
    <submittedName>
        <fullName evidence="7">Branched-chain amino acid ABC transporter permease</fullName>
    </submittedName>
</protein>
<organism evidence="7 8">
    <name type="scientific">Azospirillum thermophilum</name>
    <dbReference type="NCBI Taxonomy" id="2202148"/>
    <lineage>
        <taxon>Bacteria</taxon>
        <taxon>Pseudomonadati</taxon>
        <taxon>Pseudomonadota</taxon>
        <taxon>Alphaproteobacteria</taxon>
        <taxon>Rhodospirillales</taxon>
        <taxon>Azospirillaceae</taxon>
        <taxon>Azospirillum</taxon>
    </lineage>
</organism>
<feature type="transmembrane region" description="Helical" evidence="6">
    <location>
        <begin position="156"/>
        <end position="175"/>
    </location>
</feature>
<dbReference type="GO" id="GO:0005886">
    <property type="term" value="C:plasma membrane"/>
    <property type="evidence" value="ECO:0007669"/>
    <property type="project" value="UniProtKB-SubCell"/>
</dbReference>
<proteinExistence type="predicted"/>
<dbReference type="CDD" id="cd06581">
    <property type="entry name" value="TM_PBP1_LivM_like"/>
    <property type="match status" value="1"/>
</dbReference>
<reference evidence="8" key="1">
    <citation type="submission" date="2018-05" db="EMBL/GenBank/DDBJ databases">
        <title>Azospirillum thermophila sp. nov., a novel isolated from hot spring.</title>
        <authorList>
            <person name="Zhao Z."/>
        </authorList>
    </citation>
    <scope>NUCLEOTIDE SEQUENCE [LARGE SCALE GENOMIC DNA]</scope>
    <source>
        <strain evidence="8">CFH 70021</strain>
    </source>
</reference>
<dbReference type="Pfam" id="PF02653">
    <property type="entry name" value="BPD_transp_2"/>
    <property type="match status" value="1"/>
</dbReference>
<keyword evidence="2" id="KW-1003">Cell membrane</keyword>
<dbReference type="EMBL" id="CP029352">
    <property type="protein sequence ID" value="AWK84846.1"/>
    <property type="molecule type" value="Genomic_DNA"/>
</dbReference>
<feature type="transmembrane region" description="Helical" evidence="6">
    <location>
        <begin position="206"/>
        <end position="228"/>
    </location>
</feature>
<dbReference type="OrthoDB" id="9804361at2"/>
<dbReference type="AlphaFoldDB" id="A0A2S2CK62"/>
<keyword evidence="4 6" id="KW-1133">Transmembrane helix</keyword>
<comment type="subcellular location">
    <subcellularLocation>
        <location evidence="1">Cell membrane</location>
        <topology evidence="1">Multi-pass membrane protein</topology>
    </subcellularLocation>
</comment>
<evidence type="ECO:0000256" key="6">
    <source>
        <dbReference type="SAM" id="Phobius"/>
    </source>
</evidence>
<evidence type="ECO:0000256" key="5">
    <source>
        <dbReference type="ARBA" id="ARBA00023136"/>
    </source>
</evidence>
<dbReference type="InterPro" id="IPR043428">
    <property type="entry name" value="LivM-like"/>
</dbReference>
<dbReference type="Proteomes" id="UP000245629">
    <property type="component" value="Chromosome 1"/>
</dbReference>
<evidence type="ECO:0000256" key="4">
    <source>
        <dbReference type="ARBA" id="ARBA00022989"/>
    </source>
</evidence>
<evidence type="ECO:0000256" key="3">
    <source>
        <dbReference type="ARBA" id="ARBA00022692"/>
    </source>
</evidence>
<evidence type="ECO:0000313" key="8">
    <source>
        <dbReference type="Proteomes" id="UP000245629"/>
    </source>
</evidence>
<dbReference type="GO" id="GO:0015658">
    <property type="term" value="F:branched-chain amino acid transmembrane transporter activity"/>
    <property type="evidence" value="ECO:0007669"/>
    <property type="project" value="InterPro"/>
</dbReference>
<dbReference type="PANTHER" id="PTHR30482:SF10">
    <property type="entry name" value="HIGH-AFFINITY BRANCHED-CHAIN AMINO ACID TRANSPORT PROTEIN BRAE"/>
    <property type="match status" value="1"/>
</dbReference>
<evidence type="ECO:0000313" key="7">
    <source>
        <dbReference type="EMBL" id="AWK84846.1"/>
    </source>
</evidence>